<reference evidence="2 3" key="1">
    <citation type="submission" date="2024-09" db="EMBL/GenBank/DDBJ databases">
        <authorList>
            <person name="Sun Q."/>
            <person name="Mori K."/>
        </authorList>
    </citation>
    <scope>NUCLEOTIDE SEQUENCE [LARGE SCALE GENOMIC DNA]</scope>
    <source>
        <strain evidence="2 3">CECT 7682</strain>
    </source>
</reference>
<feature type="transmembrane region" description="Helical" evidence="1">
    <location>
        <begin position="41"/>
        <end position="59"/>
    </location>
</feature>
<evidence type="ECO:0000256" key="1">
    <source>
        <dbReference type="SAM" id="Phobius"/>
    </source>
</evidence>
<dbReference type="Proteomes" id="UP001589654">
    <property type="component" value="Unassembled WGS sequence"/>
</dbReference>
<evidence type="ECO:0008006" key="4">
    <source>
        <dbReference type="Google" id="ProtNLM"/>
    </source>
</evidence>
<keyword evidence="1" id="KW-1133">Transmembrane helix</keyword>
<accession>A0ABV5J8C3</accession>
<gene>
    <name evidence="2" type="ORF">ACFFUR_13990</name>
</gene>
<evidence type="ECO:0000313" key="3">
    <source>
        <dbReference type="Proteomes" id="UP001589654"/>
    </source>
</evidence>
<organism evidence="2 3">
    <name type="scientific">Echinicola jeungdonensis</name>
    <dbReference type="NCBI Taxonomy" id="709343"/>
    <lineage>
        <taxon>Bacteria</taxon>
        <taxon>Pseudomonadati</taxon>
        <taxon>Bacteroidota</taxon>
        <taxon>Cytophagia</taxon>
        <taxon>Cytophagales</taxon>
        <taxon>Cyclobacteriaceae</taxon>
        <taxon>Echinicola</taxon>
    </lineage>
</organism>
<dbReference type="EMBL" id="JBHMEW010000065">
    <property type="protein sequence ID" value="MFB9212921.1"/>
    <property type="molecule type" value="Genomic_DNA"/>
</dbReference>
<proteinExistence type="predicted"/>
<keyword evidence="1" id="KW-0812">Transmembrane</keyword>
<keyword evidence="1" id="KW-0472">Membrane</keyword>
<dbReference type="RefSeq" id="WP_290248469.1">
    <property type="nucleotide sequence ID" value="NZ_JAUFQT010000001.1"/>
</dbReference>
<evidence type="ECO:0000313" key="2">
    <source>
        <dbReference type="EMBL" id="MFB9212921.1"/>
    </source>
</evidence>
<sequence length="148" mass="17180">MINCKPKRSTYISLGTVVIILIAGLTYILHDFSTEQSYGLFFYLISASLLTLAILMILVKMMAGYRFISAGKEKIEVKLPLKGFKKSYYLDQILAWQEEVVITNKKEFRQITIVFDDKTSISLSNHEHTFYLDFHKYLSKKLPKKKVK</sequence>
<comment type="caution">
    <text evidence="2">The sequence shown here is derived from an EMBL/GenBank/DDBJ whole genome shotgun (WGS) entry which is preliminary data.</text>
</comment>
<keyword evidence="3" id="KW-1185">Reference proteome</keyword>
<feature type="transmembrane region" description="Helical" evidence="1">
    <location>
        <begin position="12"/>
        <end position="29"/>
    </location>
</feature>
<name>A0ABV5J8C3_9BACT</name>
<protein>
    <recommendedName>
        <fullName evidence="4">PH domain-containing protein</fullName>
    </recommendedName>
</protein>